<reference evidence="5 6" key="1">
    <citation type="journal article" date="2012" name="PLoS Pathog.">
        <title>Diverse lifestyles and strategies of plant pathogenesis encoded in the genomes of eighteen Dothideomycetes fungi.</title>
        <authorList>
            <person name="Ohm R.A."/>
            <person name="Feau N."/>
            <person name="Henrissat B."/>
            <person name="Schoch C.L."/>
            <person name="Horwitz B.A."/>
            <person name="Barry K.W."/>
            <person name="Condon B.J."/>
            <person name="Copeland A.C."/>
            <person name="Dhillon B."/>
            <person name="Glaser F."/>
            <person name="Hesse C.N."/>
            <person name="Kosti I."/>
            <person name="LaButti K."/>
            <person name="Lindquist E.A."/>
            <person name="Lucas S."/>
            <person name="Salamov A.A."/>
            <person name="Bradshaw R.E."/>
            <person name="Ciuffetti L."/>
            <person name="Hamelin R.C."/>
            <person name="Kema G.H.J."/>
            <person name="Lawrence C."/>
            <person name="Scott J.A."/>
            <person name="Spatafora J.W."/>
            <person name="Turgeon B.G."/>
            <person name="de Wit P.J.G.M."/>
            <person name="Zhong S."/>
            <person name="Goodwin S.B."/>
            <person name="Grigoriev I.V."/>
        </authorList>
    </citation>
    <scope>NUCLEOTIDE SEQUENCE [LARGE SCALE GENOMIC DNA]</scope>
    <source>
        <strain evidence="5 6">SO2202</strain>
    </source>
</reference>
<evidence type="ECO:0000313" key="5">
    <source>
        <dbReference type="EMBL" id="EMF15768.1"/>
    </source>
</evidence>
<dbReference type="eggNOG" id="ENOG502S1P2">
    <property type="taxonomic scope" value="Eukaryota"/>
</dbReference>
<dbReference type="OMA" id="RNLAWAP"/>
<evidence type="ECO:0000256" key="1">
    <source>
        <dbReference type="ARBA" id="ARBA00022593"/>
    </source>
</evidence>
<dbReference type="GeneID" id="27905099"/>
<keyword evidence="3" id="KW-0576">Peroxisome</keyword>
<dbReference type="GO" id="GO:0005778">
    <property type="term" value="C:peroxisomal membrane"/>
    <property type="evidence" value="ECO:0007669"/>
    <property type="project" value="UniProtKB-SubCell"/>
</dbReference>
<dbReference type="PANTHER" id="PTHR12652">
    <property type="entry name" value="PEROXISOMAL BIOGENESIS FACTOR 11"/>
    <property type="match status" value="1"/>
</dbReference>
<evidence type="ECO:0000256" key="2">
    <source>
        <dbReference type="ARBA" id="ARBA00023136"/>
    </source>
</evidence>
<evidence type="ECO:0000256" key="4">
    <source>
        <dbReference type="ARBA" id="ARBA00046271"/>
    </source>
</evidence>
<dbReference type="AlphaFoldDB" id="M3CPW6"/>
<keyword evidence="6" id="KW-1185">Reference proteome</keyword>
<proteinExistence type="predicted"/>
<dbReference type="Proteomes" id="UP000016931">
    <property type="component" value="Unassembled WGS sequence"/>
</dbReference>
<keyword evidence="2" id="KW-0472">Membrane</keyword>
<organism evidence="5 6">
    <name type="scientific">Sphaerulina musiva (strain SO2202)</name>
    <name type="common">Poplar stem canker fungus</name>
    <name type="synonym">Septoria musiva</name>
    <dbReference type="NCBI Taxonomy" id="692275"/>
    <lineage>
        <taxon>Eukaryota</taxon>
        <taxon>Fungi</taxon>
        <taxon>Dikarya</taxon>
        <taxon>Ascomycota</taxon>
        <taxon>Pezizomycotina</taxon>
        <taxon>Dothideomycetes</taxon>
        <taxon>Dothideomycetidae</taxon>
        <taxon>Mycosphaerellales</taxon>
        <taxon>Mycosphaerellaceae</taxon>
        <taxon>Sphaerulina</taxon>
    </lineage>
</organism>
<evidence type="ECO:0000313" key="6">
    <source>
        <dbReference type="Proteomes" id="UP000016931"/>
    </source>
</evidence>
<dbReference type="OrthoDB" id="10005898at2759"/>
<evidence type="ECO:0000256" key="3">
    <source>
        <dbReference type="ARBA" id="ARBA00023140"/>
    </source>
</evidence>
<dbReference type="STRING" id="692275.M3CPW6"/>
<sequence>MSSVQKLKHLLVYTSLRSDSFLTHLSRLLSTTSGRDSLLCTAYYTLAFVHAQLTRLLARKYTVLAERIAQNASKTMLPGETLVATIEPPHLRLTETCVAVKSLGSAIDDVRTFWRLRGLIDIYVWAKQTWQKPSRDPALKVISWARIFSCIGFQAYENGAYLVKKGVLRSERCTSREARWWTVSSQFWLADVVLEFARLARVRQLRYNEEFGAEQVDDEDNKKVNVQSAELEAKWWTQLYANMGWFPNAIHWGMYDGSAESSPIDETMMGLSGFVPGFINLKAAWAATAQ</sequence>
<dbReference type="HOGENOM" id="CLU_052213_0_1_1"/>
<accession>M3CPW6</accession>
<dbReference type="PANTHER" id="PTHR12652:SF25">
    <property type="entry name" value="MICROBODY (PEROXISOME) PROLIFERATION PROTEIN PEROXIN 11C (EUROFUNG)"/>
    <property type="match status" value="1"/>
</dbReference>
<gene>
    <name evidence="5" type="ORF">SEPMUDRAFT_161881</name>
</gene>
<comment type="subcellular location">
    <subcellularLocation>
        <location evidence="4">Peroxisome membrane</location>
    </subcellularLocation>
</comment>
<keyword evidence="1" id="KW-0962">Peroxisome biogenesis</keyword>
<name>M3CPW6_SPHMS</name>
<dbReference type="InterPro" id="IPR008733">
    <property type="entry name" value="PEX11"/>
</dbReference>
<dbReference type="GO" id="GO:0016559">
    <property type="term" value="P:peroxisome fission"/>
    <property type="evidence" value="ECO:0007669"/>
    <property type="project" value="InterPro"/>
</dbReference>
<dbReference type="TCDB" id="1.A.101.2.4">
    <property type="family name" value="the peroxisomal pore-forming pex11 (pex11) family"/>
</dbReference>
<evidence type="ECO:0008006" key="7">
    <source>
        <dbReference type="Google" id="ProtNLM"/>
    </source>
</evidence>
<dbReference type="EMBL" id="KB456261">
    <property type="protein sequence ID" value="EMF15768.1"/>
    <property type="molecule type" value="Genomic_DNA"/>
</dbReference>
<dbReference type="RefSeq" id="XP_016763889.1">
    <property type="nucleotide sequence ID" value="XM_016907962.1"/>
</dbReference>
<protein>
    <recommendedName>
        <fullName evidence="7">Peroxin 11C</fullName>
    </recommendedName>
</protein>
<dbReference type="Pfam" id="PF05648">
    <property type="entry name" value="PEX11"/>
    <property type="match status" value="1"/>
</dbReference>